<reference evidence="2" key="1">
    <citation type="submission" date="2016-04" db="EMBL/GenBank/DDBJ databases">
        <authorList>
            <person name="Nguyen H.D."/>
            <person name="Samba Siva P."/>
            <person name="Cullis J."/>
            <person name="Levesque C.A."/>
            <person name="Hambleton S."/>
        </authorList>
    </citation>
    <scope>NUCLEOTIDE SEQUENCE</scope>
    <source>
        <strain evidence="2">DAOMC 236416</strain>
    </source>
</reference>
<dbReference type="InterPro" id="IPR013103">
    <property type="entry name" value="RVT_2"/>
</dbReference>
<dbReference type="PANTHER" id="PTHR11439:SF467">
    <property type="entry name" value="INTEGRASE CATALYTIC DOMAIN-CONTAINING PROTEIN"/>
    <property type="match status" value="1"/>
</dbReference>
<evidence type="ECO:0000313" key="2">
    <source>
        <dbReference type="EMBL" id="KAE8258539.1"/>
    </source>
</evidence>
<comment type="caution">
    <text evidence="2">The sequence shown here is derived from an EMBL/GenBank/DDBJ whole genome shotgun (WGS) entry which is preliminary data.</text>
</comment>
<name>A0A177TV96_9BASI</name>
<dbReference type="GO" id="GO:0003723">
    <property type="term" value="F:RNA binding"/>
    <property type="evidence" value="ECO:0007669"/>
    <property type="project" value="UniProtKB-KW"/>
</dbReference>
<protein>
    <submittedName>
        <fullName evidence="2">Uncharacterized protein</fullName>
    </submittedName>
</protein>
<dbReference type="PROSITE" id="PS50994">
    <property type="entry name" value="INTEGRASE"/>
    <property type="match status" value="1"/>
</dbReference>
<organism evidence="2 3">
    <name type="scientific">Tilletia indica</name>
    <dbReference type="NCBI Taxonomy" id="43049"/>
    <lineage>
        <taxon>Eukaryota</taxon>
        <taxon>Fungi</taxon>
        <taxon>Dikarya</taxon>
        <taxon>Basidiomycota</taxon>
        <taxon>Ustilaginomycotina</taxon>
        <taxon>Exobasidiomycetes</taxon>
        <taxon>Tilletiales</taxon>
        <taxon>Tilletiaceae</taxon>
        <taxon>Tilletia</taxon>
    </lineage>
</organism>
<dbReference type="Pfam" id="PF25597">
    <property type="entry name" value="SH3_retrovirus"/>
    <property type="match status" value="1"/>
</dbReference>
<dbReference type="EMBL" id="LWDF02000066">
    <property type="protein sequence ID" value="KAE8258539.1"/>
    <property type="molecule type" value="Genomic_DNA"/>
</dbReference>
<evidence type="ECO:0000256" key="1">
    <source>
        <dbReference type="ARBA" id="ARBA00022884"/>
    </source>
</evidence>
<gene>
    <name evidence="2" type="ORF">A4X13_0g1619</name>
</gene>
<dbReference type="Gene3D" id="3.30.420.10">
    <property type="entry name" value="Ribonuclease H-like superfamily/Ribonuclease H"/>
    <property type="match status" value="2"/>
</dbReference>
<dbReference type="CDD" id="cd09272">
    <property type="entry name" value="RNase_HI_RT_Ty1"/>
    <property type="match status" value="1"/>
</dbReference>
<keyword evidence="1" id="KW-0694">RNA-binding</keyword>
<dbReference type="InterPro" id="IPR012337">
    <property type="entry name" value="RNaseH-like_sf"/>
</dbReference>
<dbReference type="Pfam" id="PF00665">
    <property type="entry name" value="rve"/>
    <property type="match status" value="1"/>
</dbReference>
<evidence type="ECO:0000313" key="3">
    <source>
        <dbReference type="Proteomes" id="UP000077521"/>
    </source>
</evidence>
<dbReference type="SUPFAM" id="SSF53098">
    <property type="entry name" value="Ribonuclease H-like"/>
    <property type="match status" value="1"/>
</dbReference>
<dbReference type="Proteomes" id="UP000077521">
    <property type="component" value="Unassembled WGS sequence"/>
</dbReference>
<keyword evidence="3" id="KW-1185">Reference proteome</keyword>
<dbReference type="GO" id="GO:0005634">
    <property type="term" value="C:nucleus"/>
    <property type="evidence" value="ECO:0007669"/>
    <property type="project" value="UniProtKB-ARBA"/>
</dbReference>
<proteinExistence type="predicted"/>
<dbReference type="GO" id="GO:0015074">
    <property type="term" value="P:DNA integration"/>
    <property type="evidence" value="ECO:0007669"/>
    <property type="project" value="InterPro"/>
</dbReference>
<dbReference type="SUPFAM" id="SSF56672">
    <property type="entry name" value="DNA/RNA polymerases"/>
    <property type="match status" value="1"/>
</dbReference>
<sequence length="1227" mass="134498">MTGATDFIPPGKRSAANVVVRVADGAGVPAVHSGNVDAVVTGKGQHCLVALRGVLAVPGLDANLLSTNQLAKDGFCTIISHDCTLLVTPSGRVLVAQTDPTTQAAYFQIRLCPSEAIAHNATAADNAVDTVLTAPIDPRVLLLHRRWGHTGVLKIKQMIESGALRGKDVPSMKAIRDWLLAGHVCDVCVTANQRRAAYPKQDTSKTTTQLEKVFCDIMGPFIGHKSFQWVLTLVDSYSRKTWVYCLPDHTADTLRATLEAWAEQVEVAVGQRLATIHTDNGMEFVAEELQDWAKERGTSWTWTAPHSSSQNGVAERRNGLLEERMRAMLRAARLPLGFWPYAVQYAAYVLNRTPSNTLRGQLPQEVWSGKPAKLDAIRTFGSLCWTLIYPKQRQEGKLSARGLRGIFLGIGEDRRAWLVFCPSSPSNSLRWSRSVVFDESRTYDQSLALEEPKPIGARQDDHVEMTLAAPKEGGKGRRKNHQLGAQDSLLPIGIPSDEDLQLQEYQQAGEVQVLEPPGLISPPPDETDLFDGALVKQPSGMSEHGEVAIPLWEPPGTETSSGEQFDVLQQVQELERYWETDKSTPSSVMSLDDLSALLDQTPPVGNQRTSTPPPLPSAAGPPRRSARIQARFAHGLLSVSLADEEQKAACREMETAHASARSAVGVLGMALHWAFKVAAQGTSADGTPLEPQNLKQAKQRPLEEWRHWKEAMDEEIGSLVEMKTWELVELPKGRDVVGSRWVYKLKLDRDGRASRYKGRLVAQGFTQRDGIDFSDTFAPVARLSTIRIIISLALALSLNLGSIDIKTAYLNGKLQEEVYMQQPPEYDDGTGRVCLLRRAIYGLKQAGRAWFDTLKGKLLSAGYTQIQSEPCLFVRFGDAGPVILAVYVDDIVIAARGKEGVDQVKKEFASWFKITDNGELSHILGMRIDYDASKRTATLTQTAYIESLLRKYKMEHDDPLPTPMTEAARRLGPNTAGQASQAEVHDFAALIGSLLWAVQGTRLDAAFAVGHLARFIANPSPAHFLAAKRILRFLLGTKEHGLKFTSSSKTPLKGWSDSDHGTDPSTRRSVSGYVFQLYGNTVSWRSRLQATVSISSTEAEYMALSEAAREAKWIRAVLSELGVELIRPTEILTDSKGAEAIAKDPAQHGKTKHIEIHHHLVRQLQERKEISVGRVHTDSNPADMLTKAASRDRLVTFSNILGLGSGGSIQEGVGFGLGSGGSIQEGV</sequence>
<dbReference type="InterPro" id="IPR043502">
    <property type="entry name" value="DNA/RNA_pol_sf"/>
</dbReference>
<dbReference type="InterPro" id="IPR001584">
    <property type="entry name" value="Integrase_cat-core"/>
</dbReference>
<reference evidence="2" key="2">
    <citation type="journal article" date="2019" name="IMA Fungus">
        <title>Genome sequencing and comparison of five Tilletia species to identify candidate genes for the detection of regulated species infecting wheat.</title>
        <authorList>
            <person name="Nguyen H.D.T."/>
            <person name="Sultana T."/>
            <person name="Kesanakurti P."/>
            <person name="Hambleton S."/>
        </authorList>
    </citation>
    <scope>NUCLEOTIDE SEQUENCE</scope>
    <source>
        <strain evidence="2">DAOMC 236416</strain>
    </source>
</reference>
<accession>A0A177TV96</accession>
<dbReference type="InterPro" id="IPR036397">
    <property type="entry name" value="RNaseH_sf"/>
</dbReference>
<dbReference type="Pfam" id="PF07727">
    <property type="entry name" value="RVT_2"/>
    <property type="match status" value="1"/>
</dbReference>
<dbReference type="InterPro" id="IPR057670">
    <property type="entry name" value="SH3_retrovirus"/>
</dbReference>
<dbReference type="PANTHER" id="PTHR11439">
    <property type="entry name" value="GAG-POL-RELATED RETROTRANSPOSON"/>
    <property type="match status" value="1"/>
</dbReference>
<dbReference type="AlphaFoldDB" id="A0A177TV96"/>